<dbReference type="Proteomes" id="UP000273044">
    <property type="component" value="Chromosome"/>
</dbReference>
<dbReference type="PANTHER" id="PTHR41259">
    <property type="entry name" value="DOUBLE-STRAND BREAK REPAIR RAD50 ATPASE, PUTATIVE-RELATED"/>
    <property type="match status" value="1"/>
</dbReference>
<dbReference type="SUPFAM" id="SSF52540">
    <property type="entry name" value="P-loop containing nucleoside triphosphate hydrolases"/>
    <property type="match status" value="1"/>
</dbReference>
<dbReference type="AlphaFoldDB" id="A0A448MZ56"/>
<name>A0A448MZ56_9ACTN</name>
<dbReference type="Pfam" id="PF13514">
    <property type="entry name" value="AAA_27"/>
    <property type="match status" value="1"/>
</dbReference>
<dbReference type="Gene3D" id="3.40.50.300">
    <property type="entry name" value="P-loop containing nucleotide triphosphate hydrolases"/>
    <property type="match status" value="2"/>
</dbReference>
<protein>
    <submittedName>
        <fullName evidence="3">Chromosome segregation protein</fullName>
    </submittedName>
</protein>
<reference evidence="3 4" key="1">
    <citation type="submission" date="2018-12" db="EMBL/GenBank/DDBJ databases">
        <authorList>
            <consortium name="Pathogen Informatics"/>
        </authorList>
    </citation>
    <scope>NUCLEOTIDE SEQUENCE [LARGE SCALE GENOMIC DNA]</scope>
    <source>
        <strain evidence="3 4">NCTC12967</strain>
    </source>
</reference>
<dbReference type="InterPro" id="IPR038734">
    <property type="entry name" value="YhaN_AAA"/>
</dbReference>
<sequence>MRIHRITLRNYRGTVERTLEFRDGVTVVEGRNEVGKSTLVEALRHLRLHKASTSRKEVRDTQPVGRDVGPEAEVELSTGEYHLTYCKRWLKGKKTELNITAPHPEKLSGDDAHERFLQVVAETTDDGLFEALEVAQGNSLGQANLARLPALRRALDGAGPSTGEHDALLEAVEKEYLRYFTPTGKPTGDYAQGQKDLEALTEKTRLLEVASQEIDSLTEKHEKAVAARDAKKKRLGQARQQETEFVEESRLLDELRQRVERAAARVAEADAARETAERLAREREDARVRVRELDATLAETLTGIERTRQRASSAQDALAFRAKEARNAEEEEGVLRARLRGIDNRVRQARDVAELEALKERLERLTEAERRLHEAATVLNANTIDDETCRMLEKLEVTARITRETWETRAARVAIEVADTILLDGEALESGVHGPIPVKAPVVVEIPGHAKITVFPGDGTDDVERRAREAENALIEALASHGVPDVVAARVMAGENDRAGRERDAANETIRMILGDENDAELRARAEALAESVGDVDVGELVGAEEERSEVAAAVEAAGDRTAGARVALESARTTQQETREDLIRGETELRSLEARRDDAASRLEAARAGVPDEKIGAAVTEAVAALEKCVAEKNAADEELELADAAGLEARLGNARAVVTRLTKECGDLDEELTRLSALLDDRLAGDTYDRLSEARARLEQAEARQASRQRAADAVDLLRKTLNRHRAEAQLRYVAPFRERIESLGRLVFGPDLAVEVTPELNIASRTLAGETVPFQSLSSGAREQLSLLGRLACAQLVQPGEGVPLIIDDALGFADPERLARLGVVLNRVGDGVQTIILTCQPERFDQIGGAHVIRL</sequence>
<dbReference type="RefSeq" id="WP_061786899.1">
    <property type="nucleotide sequence ID" value="NZ_CAUVFX010000001.1"/>
</dbReference>
<accession>A0A448MZ56</accession>
<feature type="coiled-coil region" evidence="1">
    <location>
        <begin position="576"/>
        <end position="610"/>
    </location>
</feature>
<dbReference type="InterPro" id="IPR027417">
    <property type="entry name" value="P-loop_NTPase"/>
</dbReference>
<dbReference type="GeneID" id="64407187"/>
<proteinExistence type="predicted"/>
<feature type="domain" description="YhaN AAA" evidence="2">
    <location>
        <begin position="1"/>
        <end position="212"/>
    </location>
</feature>
<keyword evidence="1" id="KW-0175">Coiled coil</keyword>
<gene>
    <name evidence="3" type="ORF">NCTC12967_01726</name>
</gene>
<dbReference type="PANTHER" id="PTHR41259:SF1">
    <property type="entry name" value="DOUBLE-STRAND BREAK REPAIR RAD50 ATPASE, PUTATIVE-RELATED"/>
    <property type="match status" value="1"/>
</dbReference>
<evidence type="ECO:0000313" key="4">
    <source>
        <dbReference type="Proteomes" id="UP000273044"/>
    </source>
</evidence>
<dbReference type="EMBL" id="LR134406">
    <property type="protein sequence ID" value="VEH70431.1"/>
    <property type="molecule type" value="Genomic_DNA"/>
</dbReference>
<evidence type="ECO:0000313" key="3">
    <source>
        <dbReference type="EMBL" id="VEH70431.1"/>
    </source>
</evidence>
<feature type="coiled-coil region" evidence="1">
    <location>
        <begin position="345"/>
        <end position="375"/>
    </location>
</feature>
<keyword evidence="4" id="KW-1185">Reference proteome</keyword>
<feature type="coiled-coil region" evidence="1">
    <location>
        <begin position="686"/>
        <end position="730"/>
    </location>
</feature>
<evidence type="ECO:0000259" key="2">
    <source>
        <dbReference type="Pfam" id="PF13514"/>
    </source>
</evidence>
<feature type="coiled-coil region" evidence="1">
    <location>
        <begin position="200"/>
        <end position="296"/>
    </location>
</feature>
<evidence type="ECO:0000256" key="1">
    <source>
        <dbReference type="SAM" id="Coils"/>
    </source>
</evidence>
<organism evidence="3 4">
    <name type="scientific">Arachnia propionica</name>
    <dbReference type="NCBI Taxonomy" id="1750"/>
    <lineage>
        <taxon>Bacteria</taxon>
        <taxon>Bacillati</taxon>
        <taxon>Actinomycetota</taxon>
        <taxon>Actinomycetes</taxon>
        <taxon>Propionibacteriales</taxon>
        <taxon>Propionibacteriaceae</taxon>
        <taxon>Arachnia</taxon>
    </lineage>
</organism>